<dbReference type="GO" id="GO:0016747">
    <property type="term" value="F:acyltransferase activity, transferring groups other than amino-acyl groups"/>
    <property type="evidence" value="ECO:0007669"/>
    <property type="project" value="InterPro"/>
</dbReference>
<feature type="domain" description="N-acetyltransferase" evidence="3">
    <location>
        <begin position="155"/>
        <end position="290"/>
    </location>
</feature>
<reference evidence="4 5" key="1">
    <citation type="submission" date="2018-10" db="EMBL/GenBank/DDBJ databases">
        <title>Draft genome sequence of Weissella viridescens UCO-SMC3.</title>
        <authorList>
            <person name="Garcia-Cancino A."/>
            <person name="Espinoza-Monje M."/>
            <person name="Albarracin L."/>
            <person name="Garcia-Castillo V."/>
            <person name="Campos-Martin J."/>
            <person name="Nakano Y."/>
            <person name="Guitierrez-Zamorano C."/>
            <person name="Ikeda-Ohtsubo W."/>
            <person name="Morita H."/>
            <person name="Kitazawa H."/>
            <person name="Villena J."/>
        </authorList>
    </citation>
    <scope>NUCLEOTIDE SEQUENCE [LARGE SCALE GENOMIC DNA]</scope>
    <source>
        <strain evidence="4 5">UCO-SMC3</strain>
    </source>
</reference>
<name>A0A3P2RM79_WEIVI</name>
<dbReference type="AlphaFoldDB" id="A0A3P2RM79"/>
<dbReference type="PROSITE" id="PS51186">
    <property type="entry name" value="GNAT"/>
    <property type="match status" value="2"/>
</dbReference>
<dbReference type="CDD" id="cd04301">
    <property type="entry name" value="NAT_SF"/>
    <property type="match status" value="2"/>
</dbReference>
<dbReference type="InterPro" id="IPR016181">
    <property type="entry name" value="Acyl_CoA_acyltransferase"/>
</dbReference>
<comment type="caution">
    <text evidence="4">The sequence shown here is derived from an EMBL/GenBank/DDBJ whole genome shotgun (WGS) entry which is preliminary data.</text>
</comment>
<evidence type="ECO:0000256" key="1">
    <source>
        <dbReference type="ARBA" id="ARBA00022679"/>
    </source>
</evidence>
<keyword evidence="1 4" id="KW-0808">Transferase</keyword>
<dbReference type="SUPFAM" id="SSF55729">
    <property type="entry name" value="Acyl-CoA N-acyltransferases (Nat)"/>
    <property type="match status" value="2"/>
</dbReference>
<gene>
    <name evidence="4" type="ORF">D3P96_02115</name>
</gene>
<evidence type="ECO:0000313" key="5">
    <source>
        <dbReference type="Proteomes" id="UP000275836"/>
    </source>
</evidence>
<sequence>MWMTTQNKLTAHEVKQVHALMHQVHHVDRTFKEPYLSNQYNYFPGMPTFILVYDSASQLAGFTMIYADEAPQGGEVDLIVNVSPAQRNQGIGRMMLNRARAILDDFGYKSINYITEQVFLDANPTFVTKWQMQVTDVEYQMHLAKLTPMTKPETAMVRSMQTADVPALVPSYNEAFGEASSESAQRYLMESLRDPTIASYVLEVSGVPVGYCAIDIDQFAYIFGVFVDAAYRNRGYGQFLITEAIAQVQAQGWQRVVTGVEGDNQAAHRLYERVGFQDETQIVTLKSKNF</sequence>
<dbReference type="EMBL" id="RHGY01000001">
    <property type="protein sequence ID" value="RRG18802.1"/>
    <property type="molecule type" value="Genomic_DNA"/>
</dbReference>
<dbReference type="Pfam" id="PF00583">
    <property type="entry name" value="Acetyltransf_1"/>
    <property type="match status" value="2"/>
</dbReference>
<dbReference type="InterPro" id="IPR000182">
    <property type="entry name" value="GNAT_dom"/>
</dbReference>
<proteinExistence type="predicted"/>
<dbReference type="RefSeq" id="WP_124942741.1">
    <property type="nucleotide sequence ID" value="NZ_RHGY01000001.1"/>
</dbReference>
<dbReference type="Proteomes" id="UP000275836">
    <property type="component" value="Unassembled WGS sequence"/>
</dbReference>
<evidence type="ECO:0000313" key="4">
    <source>
        <dbReference type="EMBL" id="RRG18802.1"/>
    </source>
</evidence>
<evidence type="ECO:0000256" key="2">
    <source>
        <dbReference type="ARBA" id="ARBA00023315"/>
    </source>
</evidence>
<dbReference type="OrthoDB" id="7163760at2"/>
<feature type="domain" description="N-acetyltransferase" evidence="3">
    <location>
        <begin position="4"/>
        <end position="154"/>
    </location>
</feature>
<dbReference type="InterPro" id="IPR050832">
    <property type="entry name" value="Bact_Acetyltransf"/>
</dbReference>
<dbReference type="Gene3D" id="3.40.630.30">
    <property type="match status" value="2"/>
</dbReference>
<keyword evidence="2" id="KW-0012">Acyltransferase</keyword>
<evidence type="ECO:0000259" key="3">
    <source>
        <dbReference type="PROSITE" id="PS51186"/>
    </source>
</evidence>
<accession>A0A3P2RM79</accession>
<dbReference type="PANTHER" id="PTHR43877">
    <property type="entry name" value="AMINOALKYLPHOSPHONATE N-ACETYLTRANSFERASE-RELATED-RELATED"/>
    <property type="match status" value="1"/>
</dbReference>
<protein>
    <submittedName>
        <fullName evidence="4">GNAT family N-acetyltransferase</fullName>
    </submittedName>
</protein>
<organism evidence="4 5">
    <name type="scientific">Weissella viridescens</name>
    <name type="common">Lactobacillus viridescens</name>
    <dbReference type="NCBI Taxonomy" id="1629"/>
    <lineage>
        <taxon>Bacteria</taxon>
        <taxon>Bacillati</taxon>
        <taxon>Bacillota</taxon>
        <taxon>Bacilli</taxon>
        <taxon>Lactobacillales</taxon>
        <taxon>Lactobacillaceae</taxon>
        <taxon>Weissella</taxon>
    </lineage>
</organism>